<reference evidence="3" key="1">
    <citation type="submission" date="2020-10" db="EMBL/GenBank/DDBJ databases">
        <authorList>
            <person name="Gilroy R."/>
        </authorList>
    </citation>
    <scope>NUCLEOTIDE SEQUENCE</scope>
    <source>
        <strain evidence="3">10406</strain>
    </source>
</reference>
<dbReference type="InterPro" id="IPR006638">
    <property type="entry name" value="Elp3/MiaA/NifB-like_rSAM"/>
</dbReference>
<dbReference type="SFLD" id="SFLDS00029">
    <property type="entry name" value="Radical_SAM"/>
    <property type="match status" value="1"/>
</dbReference>
<dbReference type="GO" id="GO:0051539">
    <property type="term" value="F:4 iron, 4 sulfur cluster binding"/>
    <property type="evidence" value="ECO:0007669"/>
    <property type="project" value="TreeGrafter"/>
</dbReference>
<dbReference type="InterPro" id="IPR034505">
    <property type="entry name" value="Coproporphyrinogen-III_oxidase"/>
</dbReference>
<dbReference type="SUPFAM" id="SSF102114">
    <property type="entry name" value="Radical SAM enzymes"/>
    <property type="match status" value="1"/>
</dbReference>
<accession>A0A9D1SVZ1</accession>
<sequence length="473" mass="52795">MIKFTCTDEKYAGDLAELARAFSQRTDEEFSLAVDFSFGEGELRVDLLSDKLPGFHKTARFPFSYTDETDKKRQAKRLIKIAIYGVLVFLTGVELPYGCLTGIRPTKLFRELAGNARETFEKDFSVAPAKVDLIERTVRAQQPLLNSDPEREVDLFVNIPFCPTRCAYCSFVSVAIDRQKALVAPYVEKLTEEIRFLKGEIASRGKKVRAVYIGGGTPTVLPPKLLDAVLSECETEAGEFTVEGGRPETLTPSVLALLAAHGVTRLSVNPQSFNDATLERIGRRHTAEQVLKAYKRARKLFDVNMDLIAMLPSETFEDFRHSVDTALTLRPANLTVHTLYLKRGSELKLSGYRDGGSKLAEEMVDYAYSAVTGEGYEPYYMYRQKYTSGNLENVGYALPGKACVYNVDIMEENTTVYAAGAGAISKRVTPSLGLIERSANFKEPLEYVRHFDEVMSRRRAFFGESGDASAKKE</sequence>
<dbReference type="CDD" id="cd01335">
    <property type="entry name" value="Radical_SAM"/>
    <property type="match status" value="1"/>
</dbReference>
<feature type="domain" description="Radical SAM core" evidence="2">
    <location>
        <begin position="147"/>
        <end position="390"/>
    </location>
</feature>
<dbReference type="GO" id="GO:0006779">
    <property type="term" value="P:porphyrin-containing compound biosynthetic process"/>
    <property type="evidence" value="ECO:0007669"/>
    <property type="project" value="TreeGrafter"/>
</dbReference>
<keyword evidence="3" id="KW-0560">Oxidoreductase</keyword>
<dbReference type="EMBL" id="DVOE01000025">
    <property type="protein sequence ID" value="HIU98568.1"/>
    <property type="molecule type" value="Genomic_DNA"/>
</dbReference>
<dbReference type="InterPro" id="IPR023404">
    <property type="entry name" value="rSAM_horseshoe"/>
</dbReference>
<dbReference type="AlphaFoldDB" id="A0A9D1SVZ1"/>
<dbReference type="Proteomes" id="UP000886857">
    <property type="component" value="Unassembled WGS sequence"/>
</dbReference>
<dbReference type="SMART" id="SM00729">
    <property type="entry name" value="Elp3"/>
    <property type="match status" value="1"/>
</dbReference>
<dbReference type="PANTHER" id="PTHR13932:SF1">
    <property type="entry name" value="OXYGEN-INDEPENDENT COPROPORPHYRINOGEN-III OXIDASE-LIKE PROTEIN HEMZ"/>
    <property type="match status" value="1"/>
</dbReference>
<keyword evidence="1" id="KW-0472">Membrane</keyword>
<dbReference type="PANTHER" id="PTHR13932">
    <property type="entry name" value="COPROPORPHYRINIGEN III OXIDASE"/>
    <property type="match status" value="1"/>
</dbReference>
<dbReference type="EC" id="1.3.98.3" evidence="3"/>
<gene>
    <name evidence="3" type="primary">hemZ</name>
    <name evidence="3" type="ORF">IAC73_01840</name>
</gene>
<dbReference type="Pfam" id="PF04055">
    <property type="entry name" value="Radical_SAM"/>
    <property type="match status" value="1"/>
</dbReference>
<evidence type="ECO:0000313" key="3">
    <source>
        <dbReference type="EMBL" id="HIU98568.1"/>
    </source>
</evidence>
<dbReference type="Gene3D" id="3.80.30.20">
    <property type="entry name" value="tm_1862 like domain"/>
    <property type="match status" value="1"/>
</dbReference>
<feature type="transmembrane region" description="Helical" evidence="1">
    <location>
        <begin position="81"/>
        <end position="98"/>
    </location>
</feature>
<dbReference type="PROSITE" id="PS51918">
    <property type="entry name" value="RADICAL_SAM"/>
    <property type="match status" value="1"/>
</dbReference>
<proteinExistence type="predicted"/>
<reference evidence="3" key="2">
    <citation type="journal article" date="2021" name="PeerJ">
        <title>Extensive microbial diversity within the chicken gut microbiome revealed by metagenomics and culture.</title>
        <authorList>
            <person name="Gilroy R."/>
            <person name="Ravi A."/>
            <person name="Getino M."/>
            <person name="Pursley I."/>
            <person name="Horton D.L."/>
            <person name="Alikhan N.F."/>
            <person name="Baker D."/>
            <person name="Gharbi K."/>
            <person name="Hall N."/>
            <person name="Watson M."/>
            <person name="Adriaenssens E.M."/>
            <person name="Foster-Nyarko E."/>
            <person name="Jarju S."/>
            <person name="Secka A."/>
            <person name="Antonio M."/>
            <person name="Oren A."/>
            <person name="Chaudhuri R.R."/>
            <person name="La Ragione R."/>
            <person name="Hildebrand F."/>
            <person name="Pallen M.J."/>
        </authorList>
    </citation>
    <scope>NUCLEOTIDE SEQUENCE</scope>
    <source>
        <strain evidence="3">10406</strain>
    </source>
</reference>
<dbReference type="NCBIfam" id="TIGR03994">
    <property type="entry name" value="rSAM_HemZ"/>
    <property type="match status" value="1"/>
</dbReference>
<dbReference type="SFLD" id="SFLDG01082">
    <property type="entry name" value="B12-binding_domain_containing"/>
    <property type="match status" value="1"/>
</dbReference>
<keyword evidence="1" id="KW-1133">Transmembrane helix</keyword>
<dbReference type="InterPro" id="IPR058240">
    <property type="entry name" value="rSAM_sf"/>
</dbReference>
<protein>
    <submittedName>
        <fullName evidence="3">Coproporphyrinogen dehydrogenase HemZ</fullName>
        <ecNumber evidence="3">1.3.98.3</ecNumber>
    </submittedName>
</protein>
<dbReference type="GO" id="GO:0005737">
    <property type="term" value="C:cytoplasm"/>
    <property type="evidence" value="ECO:0007669"/>
    <property type="project" value="TreeGrafter"/>
</dbReference>
<evidence type="ECO:0000259" key="2">
    <source>
        <dbReference type="PROSITE" id="PS51918"/>
    </source>
</evidence>
<dbReference type="SFLD" id="SFLDG01065">
    <property type="entry name" value="anaerobic_coproporphyrinogen-I"/>
    <property type="match status" value="1"/>
</dbReference>
<evidence type="ECO:0000256" key="1">
    <source>
        <dbReference type="SAM" id="Phobius"/>
    </source>
</evidence>
<dbReference type="InterPro" id="IPR023995">
    <property type="entry name" value="HemZ"/>
</dbReference>
<dbReference type="GO" id="GO:0051989">
    <property type="term" value="F:coproporphyrinogen dehydrogenase activity"/>
    <property type="evidence" value="ECO:0007669"/>
    <property type="project" value="UniProtKB-EC"/>
</dbReference>
<comment type="caution">
    <text evidence="3">The sequence shown here is derived from an EMBL/GenBank/DDBJ whole genome shotgun (WGS) entry which is preliminary data.</text>
</comment>
<evidence type="ECO:0000313" key="4">
    <source>
        <dbReference type="Proteomes" id="UP000886857"/>
    </source>
</evidence>
<organism evidence="3 4">
    <name type="scientific">Candidatus Limadaptatus stercoripullorum</name>
    <dbReference type="NCBI Taxonomy" id="2840846"/>
    <lineage>
        <taxon>Bacteria</taxon>
        <taxon>Bacillati</taxon>
        <taxon>Bacillota</taxon>
        <taxon>Clostridia</taxon>
        <taxon>Eubacteriales</taxon>
        <taxon>Candidatus Limadaptatus</taxon>
    </lineage>
</organism>
<keyword evidence="1" id="KW-0812">Transmembrane</keyword>
<dbReference type="InterPro" id="IPR007197">
    <property type="entry name" value="rSAM"/>
</dbReference>
<name>A0A9D1SVZ1_9FIRM</name>